<dbReference type="AlphaFoldDB" id="S0G6U5"/>
<proteinExistence type="predicted"/>
<dbReference type="InterPro" id="IPR012902">
    <property type="entry name" value="N_methyl_site"/>
</dbReference>
<evidence type="ECO:0000313" key="2">
    <source>
        <dbReference type="EMBL" id="EMS80597.1"/>
    </source>
</evidence>
<dbReference type="Proteomes" id="UP000014216">
    <property type="component" value="Unassembled WGS sequence"/>
</dbReference>
<dbReference type="EMBL" id="APJX01000002">
    <property type="protein sequence ID" value="EMS80597.1"/>
    <property type="molecule type" value="Genomic_DNA"/>
</dbReference>
<reference evidence="2 3" key="1">
    <citation type="journal article" date="2013" name="Genome Announc.">
        <title>Draft Genome Sequence of Desulfotignum phosphitoxidans DSM 13687 Strain FiPS-3.</title>
        <authorList>
            <person name="Poehlein A."/>
            <person name="Daniel R."/>
            <person name="Simeonova D.D."/>
        </authorList>
    </citation>
    <scope>NUCLEOTIDE SEQUENCE [LARGE SCALE GENOMIC DNA]</scope>
    <source>
        <strain evidence="2 3">DSM 13687</strain>
    </source>
</reference>
<gene>
    <name evidence="2" type="ORF">Dpo_2c02900</name>
</gene>
<keyword evidence="3" id="KW-1185">Reference proteome</keyword>
<sequence>MTENTLQNENGFTLLEVLFALVIFSIGLLAVNAMTTMVIKSNYMSKNLTTAVHLAQNKLDALNAGPYADVDNAGLPDELDLDAQEVAGAGIFDRSVSVTTSTAPDYKTVEVIVSWSDPDLRKVAMKTIIAQ</sequence>
<keyword evidence="1" id="KW-0812">Transmembrane</keyword>
<dbReference type="Pfam" id="PF07963">
    <property type="entry name" value="N_methyl"/>
    <property type="match status" value="1"/>
</dbReference>
<accession>S0G6U5</accession>
<keyword evidence="1" id="KW-1133">Transmembrane helix</keyword>
<dbReference type="RefSeq" id="WP_006964860.1">
    <property type="nucleotide sequence ID" value="NZ_APJX01000002.1"/>
</dbReference>
<organism evidence="2 3">
    <name type="scientific">Desulfotignum phosphitoxidans DSM 13687</name>
    <dbReference type="NCBI Taxonomy" id="1286635"/>
    <lineage>
        <taxon>Bacteria</taxon>
        <taxon>Pseudomonadati</taxon>
        <taxon>Thermodesulfobacteriota</taxon>
        <taxon>Desulfobacteria</taxon>
        <taxon>Desulfobacterales</taxon>
        <taxon>Desulfobacteraceae</taxon>
        <taxon>Desulfotignum</taxon>
    </lineage>
</organism>
<protein>
    <submittedName>
        <fullName evidence="2">Type IV pilus modification protein PilV-like protein</fullName>
    </submittedName>
</protein>
<feature type="transmembrane region" description="Helical" evidence="1">
    <location>
        <begin position="12"/>
        <end position="39"/>
    </location>
</feature>
<evidence type="ECO:0000256" key="1">
    <source>
        <dbReference type="SAM" id="Phobius"/>
    </source>
</evidence>
<evidence type="ECO:0000313" key="3">
    <source>
        <dbReference type="Proteomes" id="UP000014216"/>
    </source>
</evidence>
<dbReference type="NCBIfam" id="TIGR02532">
    <property type="entry name" value="IV_pilin_GFxxxE"/>
    <property type="match status" value="1"/>
</dbReference>
<name>S0G6U5_9BACT</name>
<keyword evidence="1" id="KW-0472">Membrane</keyword>
<comment type="caution">
    <text evidence="2">The sequence shown here is derived from an EMBL/GenBank/DDBJ whole genome shotgun (WGS) entry which is preliminary data.</text>
</comment>